<proteinExistence type="predicted"/>
<dbReference type="RefSeq" id="XP_003064834.1">
    <property type="nucleotide sequence ID" value="XM_003064788.1"/>
</dbReference>
<name>C1NA18_MICPC</name>
<dbReference type="EMBL" id="GG663752">
    <property type="protein sequence ID" value="EEH51168.1"/>
    <property type="molecule type" value="Genomic_DNA"/>
</dbReference>
<keyword evidence="2" id="KW-1185">Reference proteome</keyword>
<protein>
    <submittedName>
        <fullName evidence="1">Predicted protein</fullName>
    </submittedName>
</protein>
<dbReference type="Proteomes" id="UP000001876">
    <property type="component" value="Unassembled WGS sequence"/>
</dbReference>
<evidence type="ECO:0000313" key="1">
    <source>
        <dbReference type="EMBL" id="EEH51168.1"/>
    </source>
</evidence>
<reference evidence="1 2" key="1">
    <citation type="journal article" date="2009" name="Science">
        <title>Green evolution and dynamic adaptations revealed by genomes of the marine picoeukaryotes Micromonas.</title>
        <authorList>
            <person name="Worden A.Z."/>
            <person name="Lee J.H."/>
            <person name="Mock T."/>
            <person name="Rouze P."/>
            <person name="Simmons M.P."/>
            <person name="Aerts A.L."/>
            <person name="Allen A.E."/>
            <person name="Cuvelier M.L."/>
            <person name="Derelle E."/>
            <person name="Everett M.V."/>
            <person name="Foulon E."/>
            <person name="Grimwood J."/>
            <person name="Gundlach H."/>
            <person name="Henrissat B."/>
            <person name="Napoli C."/>
            <person name="McDonald S.M."/>
            <person name="Parker M.S."/>
            <person name="Rombauts S."/>
            <person name="Salamov A."/>
            <person name="Von Dassow P."/>
            <person name="Badger J.H."/>
            <person name="Coutinho P.M."/>
            <person name="Demir E."/>
            <person name="Dubchak I."/>
            <person name="Gentemann C."/>
            <person name="Eikrem W."/>
            <person name="Gready J.E."/>
            <person name="John U."/>
            <person name="Lanier W."/>
            <person name="Lindquist E.A."/>
            <person name="Lucas S."/>
            <person name="Mayer K.F."/>
            <person name="Moreau H."/>
            <person name="Not F."/>
            <person name="Otillar R."/>
            <person name="Panaud O."/>
            <person name="Pangilinan J."/>
            <person name="Paulsen I."/>
            <person name="Piegu B."/>
            <person name="Poliakov A."/>
            <person name="Robbens S."/>
            <person name="Schmutz J."/>
            <person name="Toulza E."/>
            <person name="Wyss T."/>
            <person name="Zelensky A."/>
            <person name="Zhou K."/>
            <person name="Armbrust E.V."/>
            <person name="Bhattacharya D."/>
            <person name="Goodenough U.W."/>
            <person name="Van de Peer Y."/>
            <person name="Grigoriev I.V."/>
        </authorList>
    </citation>
    <scope>NUCLEOTIDE SEQUENCE [LARGE SCALE GENOMIC DNA]</scope>
    <source>
        <strain evidence="1 2">CCMP1545</strain>
    </source>
</reference>
<accession>C1NA18</accession>
<sequence>MQYIPRASLPREVAAALRSPLRAHSLFWNVKTIPELPASGASSCFPKLRSASVRTSLDPSAAPSFYYCYKISYFSQ</sequence>
<organism evidence="2">
    <name type="scientific">Micromonas pusilla (strain CCMP1545)</name>
    <name type="common">Picoplanktonic green alga</name>
    <dbReference type="NCBI Taxonomy" id="564608"/>
    <lineage>
        <taxon>Eukaryota</taxon>
        <taxon>Viridiplantae</taxon>
        <taxon>Chlorophyta</taxon>
        <taxon>Mamiellophyceae</taxon>
        <taxon>Mamiellales</taxon>
        <taxon>Mamiellaceae</taxon>
        <taxon>Micromonas</taxon>
    </lineage>
</organism>
<evidence type="ECO:0000313" key="2">
    <source>
        <dbReference type="Proteomes" id="UP000001876"/>
    </source>
</evidence>
<dbReference type="GeneID" id="9690151"/>
<gene>
    <name evidence="1" type="ORF">MICPUCDRAFT_54729</name>
</gene>
<dbReference type="AlphaFoldDB" id="C1NA18"/>
<dbReference type="KEGG" id="mpp:MICPUCDRAFT_54729"/>